<evidence type="ECO:0000256" key="3">
    <source>
        <dbReference type="ARBA" id="ARBA00022679"/>
    </source>
</evidence>
<dbReference type="PANTHER" id="PTHR17490:SF18">
    <property type="entry name" value="THREONYLCARBAMOYL-AMP SYNTHASE"/>
    <property type="match status" value="1"/>
</dbReference>
<dbReference type="InterPro" id="IPR006070">
    <property type="entry name" value="Sua5-like_dom"/>
</dbReference>
<comment type="caution">
    <text evidence="11">The sequence shown here is derived from an EMBL/GenBank/DDBJ whole genome shotgun (WGS) entry which is preliminary data.</text>
</comment>
<proteinExistence type="inferred from homology"/>
<comment type="function">
    <text evidence="9">Required for the formation of a threonylcarbamoyl group on adenosine at position 37 (t(6)A37) in tRNAs that read codons beginning with adenine. Catalyzes the conversion of L-threonine, HCO(3)(-)/CO(2) and ATP to give threonylcarbamoyl-AMP (TC-AMP) as the acyladenylate intermediate, with the release of diphosphate.</text>
</comment>
<keyword evidence="12" id="KW-1185">Reference proteome</keyword>
<feature type="domain" description="YrdC-like" evidence="10">
    <location>
        <begin position="6"/>
        <end position="186"/>
    </location>
</feature>
<evidence type="ECO:0000256" key="5">
    <source>
        <dbReference type="ARBA" id="ARBA00022695"/>
    </source>
</evidence>
<dbReference type="GO" id="GO:0005524">
    <property type="term" value="F:ATP binding"/>
    <property type="evidence" value="ECO:0007669"/>
    <property type="project" value="UniProtKB-UniRule"/>
</dbReference>
<evidence type="ECO:0000259" key="10">
    <source>
        <dbReference type="PROSITE" id="PS51163"/>
    </source>
</evidence>
<dbReference type="InterPro" id="IPR023535">
    <property type="entry name" value="TC-AMP_synthase"/>
</dbReference>
<evidence type="ECO:0000256" key="7">
    <source>
        <dbReference type="ARBA" id="ARBA00022840"/>
    </source>
</evidence>
<dbReference type="Proteomes" id="UP001156870">
    <property type="component" value="Unassembled WGS sequence"/>
</dbReference>
<evidence type="ECO:0000256" key="6">
    <source>
        <dbReference type="ARBA" id="ARBA00022741"/>
    </source>
</evidence>
<reference evidence="11 12" key="1">
    <citation type="journal article" date="2014" name="Int. J. Syst. Evol. Microbiol.">
        <title>Complete genome sequence of Corynebacterium casei LMG S-19264T (=DSM 44701T), isolated from a smear-ripened cheese.</title>
        <authorList>
            <consortium name="US DOE Joint Genome Institute (JGI-PGF)"/>
            <person name="Walter F."/>
            <person name="Albersmeier A."/>
            <person name="Kalinowski J."/>
            <person name="Ruckert C."/>
        </authorList>
    </citation>
    <scope>NUCLEOTIDE SEQUENCE [LARGE SCALE GENOMIC DNA]</scope>
    <source>
        <strain evidence="11 12">NBRC 110095</strain>
    </source>
</reference>
<dbReference type="PROSITE" id="PS51163">
    <property type="entry name" value="YRDC"/>
    <property type="match status" value="1"/>
</dbReference>
<keyword evidence="5 9" id="KW-0548">Nucleotidyltransferase</keyword>
<evidence type="ECO:0000313" key="11">
    <source>
        <dbReference type="EMBL" id="GLS24576.1"/>
    </source>
</evidence>
<evidence type="ECO:0000256" key="9">
    <source>
        <dbReference type="HAMAP-Rule" id="MF_01852"/>
    </source>
</evidence>
<evidence type="ECO:0000256" key="2">
    <source>
        <dbReference type="ARBA" id="ARBA00022490"/>
    </source>
</evidence>
<accession>A0AA37WM72</accession>
<evidence type="ECO:0000256" key="8">
    <source>
        <dbReference type="ARBA" id="ARBA00048366"/>
    </source>
</evidence>
<dbReference type="Gene3D" id="3.90.870.10">
    <property type="entry name" value="DHBP synthase"/>
    <property type="match status" value="1"/>
</dbReference>
<dbReference type="InterPro" id="IPR017945">
    <property type="entry name" value="DHBP_synth_RibB-like_a/b_dom"/>
</dbReference>
<dbReference type="EMBL" id="BSPD01000011">
    <property type="protein sequence ID" value="GLS24576.1"/>
    <property type="molecule type" value="Genomic_DNA"/>
</dbReference>
<dbReference type="InterPro" id="IPR050156">
    <property type="entry name" value="TC-AMP_synthase_SUA5"/>
</dbReference>
<protein>
    <recommendedName>
        <fullName evidence="9">Threonylcarbamoyl-AMP synthase</fullName>
        <shortName evidence="9">TC-AMP synthase</shortName>
        <ecNumber evidence="9">2.7.7.87</ecNumber>
    </recommendedName>
    <alternativeName>
        <fullName evidence="9">L-threonylcarbamoyladenylate synthase</fullName>
    </alternativeName>
    <alternativeName>
        <fullName evidence="9">t(6)A37 threonylcarbamoyladenosine biosynthesis protein TsaC</fullName>
    </alternativeName>
    <alternativeName>
        <fullName evidence="9">tRNA threonylcarbamoyladenosine biosynthesis protein TsaC</fullName>
    </alternativeName>
</protein>
<dbReference type="Pfam" id="PF01300">
    <property type="entry name" value="Sua5_yciO_yrdC"/>
    <property type="match status" value="1"/>
</dbReference>
<keyword evidence="4 9" id="KW-0819">tRNA processing</keyword>
<evidence type="ECO:0000313" key="12">
    <source>
        <dbReference type="Proteomes" id="UP001156870"/>
    </source>
</evidence>
<dbReference type="SUPFAM" id="SSF55821">
    <property type="entry name" value="YrdC/RibB"/>
    <property type="match status" value="1"/>
</dbReference>
<dbReference type="GO" id="GO:0006450">
    <property type="term" value="P:regulation of translational fidelity"/>
    <property type="evidence" value="ECO:0007669"/>
    <property type="project" value="TreeGrafter"/>
</dbReference>
<keyword evidence="7 9" id="KW-0067">ATP-binding</keyword>
<keyword evidence="3 9" id="KW-0808">Transferase</keyword>
<dbReference type="GO" id="GO:0005737">
    <property type="term" value="C:cytoplasm"/>
    <property type="evidence" value="ECO:0007669"/>
    <property type="project" value="UniProtKB-SubCell"/>
</dbReference>
<dbReference type="PANTHER" id="PTHR17490">
    <property type="entry name" value="SUA5"/>
    <property type="match status" value="1"/>
</dbReference>
<dbReference type="GO" id="GO:0061710">
    <property type="term" value="F:L-threonylcarbamoyladenylate synthase"/>
    <property type="evidence" value="ECO:0007669"/>
    <property type="project" value="UniProtKB-EC"/>
</dbReference>
<sequence length="186" mass="20327">MNWFSHPRIVRASHHMMAGGVIAYPTEAVWGLGCDPYDAHAVGDILRLKSRPVEKGVILVAGSMDQMSPFLEGLSPSQLDTLEATWPGPHTWVIPRNRWVPYWISGQHDSVAVRVSAHPVVRALCDQFGGPIVSTSANPAGMREARTPWMVKRYFGRDVYVTPGVVGASAKPSTISDLVSGRVLRS</sequence>
<keyword evidence="2 9" id="KW-0963">Cytoplasm</keyword>
<dbReference type="HAMAP" id="MF_01852">
    <property type="entry name" value="TsaC"/>
    <property type="match status" value="1"/>
</dbReference>
<comment type="similarity">
    <text evidence="9">Belongs to the SUA5 family. TsaC subfamily.</text>
</comment>
<dbReference type="RefSeq" id="WP_232595486.1">
    <property type="nucleotide sequence ID" value="NZ_BSPD01000011.1"/>
</dbReference>
<evidence type="ECO:0000256" key="4">
    <source>
        <dbReference type="ARBA" id="ARBA00022694"/>
    </source>
</evidence>
<dbReference type="EC" id="2.7.7.87" evidence="9"/>
<dbReference type="GO" id="GO:0002949">
    <property type="term" value="P:tRNA threonylcarbamoyladenosine modification"/>
    <property type="evidence" value="ECO:0007669"/>
    <property type="project" value="UniProtKB-UniRule"/>
</dbReference>
<dbReference type="GO" id="GO:0003725">
    <property type="term" value="F:double-stranded RNA binding"/>
    <property type="evidence" value="ECO:0007669"/>
    <property type="project" value="InterPro"/>
</dbReference>
<gene>
    <name evidence="9 11" type="primary">tsaC</name>
    <name evidence="11" type="ORF">GCM10007877_02900</name>
</gene>
<dbReference type="GO" id="GO:0000049">
    <property type="term" value="F:tRNA binding"/>
    <property type="evidence" value="ECO:0007669"/>
    <property type="project" value="TreeGrafter"/>
</dbReference>
<name>A0AA37WM72_9GAMM</name>
<organism evidence="11 12">
    <name type="scientific">Marinibactrum halimedae</name>
    <dbReference type="NCBI Taxonomy" id="1444977"/>
    <lineage>
        <taxon>Bacteria</taxon>
        <taxon>Pseudomonadati</taxon>
        <taxon>Pseudomonadota</taxon>
        <taxon>Gammaproteobacteria</taxon>
        <taxon>Cellvibrionales</taxon>
        <taxon>Cellvibrionaceae</taxon>
        <taxon>Marinibactrum</taxon>
    </lineage>
</organism>
<dbReference type="AlphaFoldDB" id="A0AA37WM72"/>
<comment type="catalytic activity">
    <reaction evidence="8 9">
        <text>L-threonine + hydrogencarbonate + ATP = L-threonylcarbamoyladenylate + diphosphate + H2O</text>
        <dbReference type="Rhea" id="RHEA:36407"/>
        <dbReference type="ChEBI" id="CHEBI:15377"/>
        <dbReference type="ChEBI" id="CHEBI:17544"/>
        <dbReference type="ChEBI" id="CHEBI:30616"/>
        <dbReference type="ChEBI" id="CHEBI:33019"/>
        <dbReference type="ChEBI" id="CHEBI:57926"/>
        <dbReference type="ChEBI" id="CHEBI:73682"/>
        <dbReference type="EC" id="2.7.7.87"/>
    </reaction>
</comment>
<comment type="subcellular location">
    <subcellularLocation>
        <location evidence="1 9">Cytoplasm</location>
    </subcellularLocation>
</comment>
<keyword evidence="6 9" id="KW-0547">Nucleotide-binding</keyword>
<evidence type="ECO:0000256" key="1">
    <source>
        <dbReference type="ARBA" id="ARBA00004496"/>
    </source>
</evidence>